<dbReference type="AlphaFoldDB" id="A0A449BA20"/>
<feature type="chain" id="PRO_5019359179" evidence="1">
    <location>
        <begin position="30"/>
        <end position="488"/>
    </location>
</feature>
<feature type="signal peptide" evidence="1">
    <location>
        <begin position="1"/>
        <end position="29"/>
    </location>
</feature>
<dbReference type="RefSeq" id="WP_129622858.1">
    <property type="nucleotide sequence ID" value="NZ_LR215043.1"/>
</dbReference>
<reference evidence="3 4" key="1">
    <citation type="submission" date="2019-01" db="EMBL/GenBank/DDBJ databases">
        <authorList>
            <consortium name="Pathogen Informatics"/>
        </authorList>
    </citation>
    <scope>NUCLEOTIDE SEQUENCE [LARGE SCALE GENOMIC DNA]</scope>
    <source>
        <strain evidence="3 4">NCTC10184</strain>
    </source>
</reference>
<gene>
    <name evidence="3" type="ORF">NCTC10184_00220</name>
</gene>
<keyword evidence="4" id="KW-1185">Reference proteome</keyword>
<dbReference type="EMBL" id="LR215043">
    <property type="protein sequence ID" value="VEU78005.1"/>
    <property type="molecule type" value="Genomic_DNA"/>
</dbReference>
<accession>A0A449BA20</accession>
<evidence type="ECO:0000259" key="2">
    <source>
        <dbReference type="Pfam" id="PF04200"/>
    </source>
</evidence>
<keyword evidence="3" id="KW-0449">Lipoprotein</keyword>
<dbReference type="Pfam" id="PF04200">
    <property type="entry name" value="Lipoprotein_17"/>
    <property type="match status" value="3"/>
</dbReference>
<organism evidence="3 4">
    <name type="scientific">Mycoplasmopsis columbinasalis</name>
    <dbReference type="NCBI Taxonomy" id="114880"/>
    <lineage>
        <taxon>Bacteria</taxon>
        <taxon>Bacillati</taxon>
        <taxon>Mycoplasmatota</taxon>
        <taxon>Mycoplasmoidales</taxon>
        <taxon>Metamycoplasmataceae</taxon>
        <taxon>Mycoplasmopsis</taxon>
    </lineage>
</organism>
<proteinExistence type="predicted"/>
<keyword evidence="1" id="KW-0732">Signal</keyword>
<feature type="domain" description="Lipoprotein-associated type-17" evidence="2">
    <location>
        <begin position="80"/>
        <end position="144"/>
    </location>
</feature>
<evidence type="ECO:0000313" key="3">
    <source>
        <dbReference type="EMBL" id="VEU78005.1"/>
    </source>
</evidence>
<evidence type="ECO:0000313" key="4">
    <source>
        <dbReference type="Proteomes" id="UP000290876"/>
    </source>
</evidence>
<dbReference type="InterPro" id="IPR007326">
    <property type="entry name" value="Lipoprotein-assoc_dom"/>
</dbReference>
<dbReference type="Proteomes" id="UP000290876">
    <property type="component" value="Chromosome"/>
</dbReference>
<dbReference type="KEGG" id="mcob:NCTC10184_00220"/>
<protein>
    <submittedName>
        <fullName evidence="3">Lipoprotein associated domain</fullName>
    </submittedName>
</protein>
<feature type="domain" description="Lipoprotein-associated type-17" evidence="2">
    <location>
        <begin position="167"/>
        <end position="242"/>
    </location>
</feature>
<dbReference type="PROSITE" id="PS51257">
    <property type="entry name" value="PROKAR_LIPOPROTEIN"/>
    <property type="match status" value="1"/>
</dbReference>
<evidence type="ECO:0000256" key="1">
    <source>
        <dbReference type="SAM" id="SignalP"/>
    </source>
</evidence>
<name>A0A449BA20_9BACT</name>
<sequence>MRKFKNKFNFFTLMPLALAPIALSVSCQAKTVLPIQDVIDKTKLGVIYLEDLTDKTTKTVSENSHTAATAAKEINFVLLYKNIQNEFVNFQTIFDHAEFAVTYQIDKTSLDDENGLLSVVVRITRVATKESIVSDPFKVEGFKKSSTQGDLQAQIDSIERAYLREASRILPSEAVKLDLAHFAFFKQNVQDEWRPDWKQLNAEVAFPENAANDETGELNVTLVLTNKTDPTKMVQKTFAISNVAQTTDQRRRDTAIKVIEEMLANMRYLALKSEAEKKPSERNHSLLLASDVRADDLVVQNSSQMGEIELPTSATSDKVNVTKQLVQVENQPEGTVNLKLTASYNGIEESKILSLDGFMTDLTRTKDLLDNEIATIKQIDWIVQGKNKAETTVTDATQRNNFASELVLYTDDEKQNVYHFPALQNSRVRYKILILNNVKASSRGSVNVNFAFIQEEDKDETPVETVRSKSVFKQITGFKAEKITISSN</sequence>
<feature type="domain" description="Lipoprotein-associated type-17" evidence="2">
    <location>
        <begin position="283"/>
        <end position="360"/>
    </location>
</feature>